<dbReference type="EMBL" id="JAGUCN010000010">
    <property type="protein sequence ID" value="MBS2211798.1"/>
    <property type="molecule type" value="Genomic_DNA"/>
</dbReference>
<evidence type="ECO:0000313" key="2">
    <source>
        <dbReference type="EMBL" id="MBS2211798.1"/>
    </source>
</evidence>
<name>A0ABS5K9U9_9BACT</name>
<organism evidence="2 3">
    <name type="scientific">Carboxylicivirga mesophila</name>
    <dbReference type="NCBI Taxonomy" id="1166478"/>
    <lineage>
        <taxon>Bacteria</taxon>
        <taxon>Pseudomonadati</taxon>
        <taxon>Bacteroidota</taxon>
        <taxon>Bacteroidia</taxon>
        <taxon>Marinilabiliales</taxon>
        <taxon>Marinilabiliaceae</taxon>
        <taxon>Carboxylicivirga</taxon>
    </lineage>
</organism>
<keyword evidence="3" id="KW-1185">Reference proteome</keyword>
<dbReference type="RefSeq" id="WP_212228091.1">
    <property type="nucleotide sequence ID" value="NZ_JAGUCN010000010.1"/>
</dbReference>
<accession>A0ABS5K9U9</accession>
<gene>
    <name evidence="2" type="ORF">KEM09_10305</name>
</gene>
<feature type="signal peptide" evidence="1">
    <location>
        <begin position="1"/>
        <end position="20"/>
    </location>
</feature>
<keyword evidence="1" id="KW-0732">Signal</keyword>
<dbReference type="Gene3D" id="2.40.160.60">
    <property type="entry name" value="Outer membrane protein transport protein (OMPP1/FadL/TodX)"/>
    <property type="match status" value="1"/>
</dbReference>
<proteinExistence type="predicted"/>
<evidence type="ECO:0000256" key="1">
    <source>
        <dbReference type="SAM" id="SignalP"/>
    </source>
</evidence>
<reference evidence="2 3" key="1">
    <citation type="journal article" date="2014" name="Int. J. Syst. Evol. Microbiol.">
        <title>Carboxylicivirga gen. nov. in the family Marinilabiliaceae with two novel species, Carboxylicivirga mesophila sp. nov. and Carboxylicivirga taeanensis sp. nov., and reclassification of Cytophaga fermentans as Saccharicrinis fermentans gen. nov., comb. nov.</title>
        <authorList>
            <person name="Yang S.H."/>
            <person name="Seo H.S."/>
            <person name="Woo J.H."/>
            <person name="Oh H.M."/>
            <person name="Jang H."/>
            <person name="Lee J.H."/>
            <person name="Kim S.J."/>
            <person name="Kwon K.K."/>
        </authorList>
    </citation>
    <scope>NUCLEOTIDE SEQUENCE [LARGE SCALE GENOMIC DNA]</scope>
    <source>
        <strain evidence="2 3">JCM 18290</strain>
    </source>
</reference>
<comment type="caution">
    <text evidence="2">The sequence shown here is derived from an EMBL/GenBank/DDBJ whole genome shotgun (WGS) entry which is preliminary data.</text>
</comment>
<feature type="chain" id="PRO_5045089148" description="Long-chain fatty acid transport protein" evidence="1">
    <location>
        <begin position="21"/>
        <end position="481"/>
    </location>
</feature>
<protein>
    <recommendedName>
        <fullName evidence="4">Long-chain fatty acid transport protein</fullName>
    </recommendedName>
</protein>
<sequence>MRVRLLIILSVILGSVSAQDAHYWTEQYGTRSMLLSNSVYGSVEDLGAVYYNPARLSFIEENAFLISGKVYQLSSYAFDTNSNGDRTSPKRQSSFGGAPSLLAGTYRVKGWDKHSFAYSFLGRRNMDISLTESSSTYGDVLPIIPGEEYFSGDVYLQKKFNEEWFGLSWSFAPNERFSIGVSNFLTVRKQNALDETQIYAYTEAQDVESYKNNNSYSFSHAGLLWKIGMAWNLDPIICGITITTPTVSLSGNGSFNYDYIYTGINEANPIYERNKQNDLDMTYKTPFSIAGGVGVNIERSSIHASAEYFGAVSEYTLMTSEPFTGQSTNTEYQAVLVDKLKPVLNFGIGYNFVFSDAVYGYISYSTDFSAASATINEGEIFRAKTYASTFKSNINHFGGGVVMHLKRADITFGASLATTDYRIKRSLVFPEDGGSGIFDPDAYTDVHWNRWRFIVGVSIPFLNDFAKKWEDKLLNNGDKAN</sequence>
<dbReference type="Proteomes" id="UP000721861">
    <property type="component" value="Unassembled WGS sequence"/>
</dbReference>
<evidence type="ECO:0008006" key="4">
    <source>
        <dbReference type="Google" id="ProtNLM"/>
    </source>
</evidence>
<evidence type="ECO:0000313" key="3">
    <source>
        <dbReference type="Proteomes" id="UP000721861"/>
    </source>
</evidence>